<dbReference type="InterPro" id="IPR012550">
    <property type="entry name" value="DUF1706"/>
</dbReference>
<protein>
    <submittedName>
        <fullName evidence="1">ClbS/DfsB family four-helix bundle protein</fullName>
    </submittedName>
</protein>
<keyword evidence="2" id="KW-1185">Reference proteome</keyword>
<evidence type="ECO:0000313" key="2">
    <source>
        <dbReference type="Proteomes" id="UP001172083"/>
    </source>
</evidence>
<accession>A0ABT8LEW1</accession>
<proteinExistence type="predicted"/>
<sequence length="165" mass="19375">MPRPKTKAELIQLSQENFRKLNDFVDAFSEPELIAEFPEGTLNRNIRDVLAHLHEWHLMMLNWYHVGMDGKKPDIPAKGYTWKTLPALNKEIWDKYHTVDLGEVRKMLNTSFATLQQVIGKHSDEELFEKKRYKWTGTTSLGAYFISATSSHYDWAYKLIKKCKK</sequence>
<dbReference type="Pfam" id="PF08020">
    <property type="entry name" value="DUF1706"/>
    <property type="match status" value="1"/>
</dbReference>
<organism evidence="1 2">
    <name type="scientific">Agaribacillus aureus</name>
    <dbReference type="NCBI Taxonomy" id="3051825"/>
    <lineage>
        <taxon>Bacteria</taxon>
        <taxon>Pseudomonadati</taxon>
        <taxon>Bacteroidota</taxon>
        <taxon>Cytophagia</taxon>
        <taxon>Cytophagales</taxon>
        <taxon>Splendidivirgaceae</taxon>
        <taxon>Agaribacillus</taxon>
    </lineage>
</organism>
<dbReference type="PANTHER" id="PTHR40658">
    <property type="match status" value="1"/>
</dbReference>
<name>A0ABT8LEW1_9BACT</name>
<dbReference type="PIRSF" id="PIRSF031551">
    <property type="entry name" value="DUF1706"/>
    <property type="match status" value="1"/>
</dbReference>
<dbReference type="InterPro" id="IPR034660">
    <property type="entry name" value="DinB/YfiT-like"/>
</dbReference>
<reference evidence="1" key="1">
    <citation type="submission" date="2023-06" db="EMBL/GenBank/DDBJ databases">
        <title>Genomic of Agaribacillus aureum.</title>
        <authorList>
            <person name="Wang G."/>
        </authorList>
    </citation>
    <scope>NUCLEOTIDE SEQUENCE</scope>
    <source>
        <strain evidence="1">BMA12</strain>
    </source>
</reference>
<dbReference type="SUPFAM" id="SSF109854">
    <property type="entry name" value="DinB/YfiT-like putative metalloenzymes"/>
    <property type="match status" value="1"/>
</dbReference>
<evidence type="ECO:0000313" key="1">
    <source>
        <dbReference type="EMBL" id="MDN5216324.1"/>
    </source>
</evidence>
<gene>
    <name evidence="1" type="ORF">QQ020_29925</name>
</gene>
<dbReference type="EMBL" id="JAUJEB010000008">
    <property type="protein sequence ID" value="MDN5216324.1"/>
    <property type="molecule type" value="Genomic_DNA"/>
</dbReference>
<dbReference type="Gene3D" id="1.20.120.450">
    <property type="entry name" value="dinb family like domain"/>
    <property type="match status" value="1"/>
</dbReference>
<dbReference type="Proteomes" id="UP001172083">
    <property type="component" value="Unassembled WGS sequence"/>
</dbReference>
<comment type="caution">
    <text evidence="1">The sequence shown here is derived from an EMBL/GenBank/DDBJ whole genome shotgun (WGS) entry which is preliminary data.</text>
</comment>
<dbReference type="RefSeq" id="WP_346761662.1">
    <property type="nucleotide sequence ID" value="NZ_JAUJEB010000008.1"/>
</dbReference>
<dbReference type="PANTHER" id="PTHR40658:SF4">
    <property type="entry name" value="HYPOTHETICAL CYTOSOLIC PROTEIN"/>
    <property type="match status" value="1"/>
</dbReference>